<protein>
    <submittedName>
        <fullName evidence="1">Uncharacterized protein</fullName>
    </submittedName>
</protein>
<organism evidence="1 2">
    <name type="scientific">Pseudomonas helmanticensis</name>
    <dbReference type="NCBI Taxonomy" id="1471381"/>
    <lineage>
        <taxon>Bacteria</taxon>
        <taxon>Pseudomonadati</taxon>
        <taxon>Pseudomonadota</taxon>
        <taxon>Gammaproteobacteria</taxon>
        <taxon>Pseudomonadales</taxon>
        <taxon>Pseudomonadaceae</taxon>
        <taxon>Pseudomonas</taxon>
    </lineage>
</organism>
<dbReference type="RefSeq" id="WP_134177717.1">
    <property type="nucleotide sequence ID" value="NZ_SOCQ01000019.1"/>
</dbReference>
<dbReference type="Proteomes" id="UP000295804">
    <property type="component" value="Unassembled WGS sequence"/>
</dbReference>
<accession>A0A4R7UV49</accession>
<name>A0A4R7UV49_9PSED</name>
<proteinExistence type="predicted"/>
<dbReference type="AlphaFoldDB" id="A0A4R7UV49"/>
<comment type="caution">
    <text evidence="1">The sequence shown here is derived from an EMBL/GenBank/DDBJ whole genome shotgun (WGS) entry which is preliminary data.</text>
</comment>
<evidence type="ECO:0000313" key="2">
    <source>
        <dbReference type="Proteomes" id="UP000295804"/>
    </source>
</evidence>
<evidence type="ECO:0000313" key="1">
    <source>
        <dbReference type="EMBL" id="TDV40569.1"/>
    </source>
</evidence>
<sequence>MAKREKPAGQPEQLAPDLLSRSVEVTVPAVLDPADPKGLLPLTALGDDLIVTFMDFEQGPAPNESDLVELGFMSKNGEFRRVDDRWYSTNDPIAFPQTLKVPSELLSEGVYEVAIQISIYGSNPNEGPRKTLTIDTTKPNFGNKPAAAEFPPELNGTITETFLTQEGEVSVLVPWYTDVEALDRAPYYWTSEAIPPDSEKPIREQEFSAEDVANRRLRITVYADEIRYWGSGTRYFYYHLRDRAGNEGPNSYLSSIEVDLSPAPGALLPPRVPLSPRGLVDRQQARDGVVVQVDEYDFADPGHWLAVFWDDTPLTEVPVDPSAFPMSVPVPWPILQAKGDGPLRAKIYYKIRQGTAYGPPSPDISVAVNLTLAGQDHAKAPALINEDLALVEVFGENSQTLNTLLTDDFGLPARVLLSLYDAPEQGQLLELYWGSYPGAVAFYEVKSGDVAGQPIKFSVPWHVIDTDKENPALPVWYTTSNGVNQQQSLLTRVAVSIVVIGGLKEPVFPHANKNGVLDCCARPRLWEGVTVRIKADPQIEEGDTLTLVWQGSTGLNGSDPIEGTYAEIEKELTTLRPGEDIDIVVEDYDGLIAPMVDDGSALVFYRLKKSKGGRGISEREIVIINRTLPSGAVCSPTNDLCEEN</sequence>
<reference evidence="1 2" key="1">
    <citation type="submission" date="2019-03" db="EMBL/GenBank/DDBJ databases">
        <title>Genomic analyses of the natural microbiome of Caenorhabditis elegans.</title>
        <authorList>
            <person name="Samuel B."/>
        </authorList>
    </citation>
    <scope>NUCLEOTIDE SEQUENCE [LARGE SCALE GENOMIC DNA]</scope>
    <source>
        <strain evidence="1 2">BIGb0525</strain>
    </source>
</reference>
<gene>
    <name evidence="1" type="ORF">EDF87_11990</name>
</gene>
<dbReference type="EMBL" id="SOCQ01000019">
    <property type="protein sequence ID" value="TDV40569.1"/>
    <property type="molecule type" value="Genomic_DNA"/>
</dbReference>